<evidence type="ECO:0000313" key="2">
    <source>
        <dbReference type="EMBL" id="KAK5999043.1"/>
    </source>
</evidence>
<protein>
    <submittedName>
        <fullName evidence="2">Uncharacterized protein</fullName>
    </submittedName>
</protein>
<keyword evidence="3" id="KW-1185">Reference proteome</keyword>
<feature type="region of interest" description="Disordered" evidence="1">
    <location>
        <begin position="199"/>
        <end position="250"/>
    </location>
</feature>
<feature type="compositionally biased region" description="Polar residues" evidence="1">
    <location>
        <begin position="209"/>
        <end position="243"/>
    </location>
</feature>
<accession>A0ABR0T3P0</accession>
<comment type="caution">
    <text evidence="2">The sequence shown here is derived from an EMBL/GenBank/DDBJ whole genome shotgun (WGS) entry which is preliminary data.</text>
</comment>
<proteinExistence type="predicted"/>
<dbReference type="EMBL" id="JAVFKD010000001">
    <property type="protein sequence ID" value="KAK5999043.1"/>
    <property type="molecule type" value="Genomic_DNA"/>
</dbReference>
<organism evidence="2 3">
    <name type="scientific">Cladobotryum mycophilum</name>
    <dbReference type="NCBI Taxonomy" id="491253"/>
    <lineage>
        <taxon>Eukaryota</taxon>
        <taxon>Fungi</taxon>
        <taxon>Dikarya</taxon>
        <taxon>Ascomycota</taxon>
        <taxon>Pezizomycotina</taxon>
        <taxon>Sordariomycetes</taxon>
        <taxon>Hypocreomycetidae</taxon>
        <taxon>Hypocreales</taxon>
        <taxon>Hypocreaceae</taxon>
        <taxon>Cladobotryum</taxon>
    </lineage>
</organism>
<name>A0ABR0T3P0_9HYPO</name>
<feature type="region of interest" description="Disordered" evidence="1">
    <location>
        <begin position="1"/>
        <end position="88"/>
    </location>
</feature>
<dbReference type="Proteomes" id="UP001338125">
    <property type="component" value="Unassembled WGS sequence"/>
</dbReference>
<sequence length="339" mass="36449">MASLARSFKPPSYLHPYRRPGMPGRTLSNSSELSLTSNASGRSDDIGDLASSRPSTPSHPPTSAEERAPSAKGMNINTNPDAAAAANSPRLSFSRPIAIELPKMRKINSAPVYTPPEPLSARGDLPGGYFPMHEDPRTRVHRPHPFHHRATDTSNMNSDHNKTSHPTVGSFISHGSHMPVASYISPGFHENPVPMGKYYPSNYEKRNSGQKSLQPPSLTKMPSSVKSDTQVPKYRPSSSNSTASEDETRRKIQQYQRDMIMQAALALGNTTANASQLAAGVSLNGGVEIRLASAAPTRPISPRLVPLGSPGPVTPMELESSGGSYLDKGHGSEMALRLQ</sequence>
<feature type="region of interest" description="Disordered" evidence="1">
    <location>
        <begin position="302"/>
        <end position="339"/>
    </location>
</feature>
<feature type="compositionally biased region" description="Low complexity" evidence="1">
    <location>
        <begin position="26"/>
        <end position="40"/>
    </location>
</feature>
<gene>
    <name evidence="2" type="ORF">PT974_01430</name>
</gene>
<evidence type="ECO:0000256" key="1">
    <source>
        <dbReference type="SAM" id="MobiDB-lite"/>
    </source>
</evidence>
<reference evidence="2 3" key="1">
    <citation type="submission" date="2024-01" db="EMBL/GenBank/DDBJ databases">
        <title>Complete genome of Cladobotryum mycophilum ATHUM6906.</title>
        <authorList>
            <person name="Christinaki A.C."/>
            <person name="Myridakis A.I."/>
            <person name="Kouvelis V.N."/>
        </authorList>
    </citation>
    <scope>NUCLEOTIDE SEQUENCE [LARGE SCALE GENOMIC DNA]</scope>
    <source>
        <strain evidence="2 3">ATHUM6906</strain>
    </source>
</reference>
<evidence type="ECO:0000313" key="3">
    <source>
        <dbReference type="Proteomes" id="UP001338125"/>
    </source>
</evidence>